<keyword evidence="13" id="KW-1185">Reference proteome</keyword>
<comment type="subcellular location">
    <subcellularLocation>
        <location evidence="1">Cytoplasm</location>
    </subcellularLocation>
</comment>
<evidence type="ECO:0000256" key="9">
    <source>
        <dbReference type="ARBA" id="ARBA00052208"/>
    </source>
</evidence>
<organism evidence="12 13">
    <name type="scientific">Hymenochirus boettgeri</name>
    <name type="common">Congo dwarf clawed frog</name>
    <dbReference type="NCBI Taxonomy" id="247094"/>
    <lineage>
        <taxon>Eukaryota</taxon>
        <taxon>Metazoa</taxon>
        <taxon>Chordata</taxon>
        <taxon>Craniata</taxon>
        <taxon>Vertebrata</taxon>
        <taxon>Euteleostomi</taxon>
        <taxon>Amphibia</taxon>
        <taxon>Batrachia</taxon>
        <taxon>Anura</taxon>
        <taxon>Pipoidea</taxon>
        <taxon>Pipidae</taxon>
        <taxon>Pipinae</taxon>
        <taxon>Hymenochirus</taxon>
    </lineage>
</organism>
<gene>
    <name evidence="12" type="ORF">GDO86_000018</name>
</gene>
<evidence type="ECO:0000256" key="2">
    <source>
        <dbReference type="ARBA" id="ARBA00010483"/>
    </source>
</evidence>
<comment type="function">
    <text evidence="10">Catalyzes the final one or two reductions in tetra-hydrobiopterin biosynthesis to form 5,6,7,8-tetrahydrobiopterin.</text>
</comment>
<comment type="similarity">
    <text evidence="2">Belongs to the sepiapterin reductase family.</text>
</comment>
<comment type="subunit">
    <text evidence="3">Homodimer.</text>
</comment>
<dbReference type="Pfam" id="PF00106">
    <property type="entry name" value="adh_short"/>
    <property type="match status" value="1"/>
</dbReference>
<proteinExistence type="inferred from homology"/>
<dbReference type="SUPFAM" id="SSF51735">
    <property type="entry name" value="NAD(P)-binding Rossmann-fold domains"/>
    <property type="match status" value="1"/>
</dbReference>
<protein>
    <recommendedName>
        <fullName evidence="5">Sepiapterin reductase</fullName>
        <ecNumber evidence="4">1.1.1.153</ecNumber>
    </recommendedName>
</protein>
<evidence type="ECO:0000313" key="12">
    <source>
        <dbReference type="EMBL" id="KAG8453226.1"/>
    </source>
</evidence>
<dbReference type="GO" id="GO:0005737">
    <property type="term" value="C:cytoplasm"/>
    <property type="evidence" value="ECO:0007669"/>
    <property type="project" value="UniProtKB-SubCell"/>
</dbReference>
<dbReference type="InterPro" id="IPR051721">
    <property type="entry name" value="Biopterin_syn/organic_redct"/>
</dbReference>
<evidence type="ECO:0000256" key="3">
    <source>
        <dbReference type="ARBA" id="ARBA00011738"/>
    </source>
</evidence>
<name>A0A8T2KFR8_9PIPI</name>
<dbReference type="GO" id="GO:0004757">
    <property type="term" value="F:sepiapterin reductase (NADP+) activity"/>
    <property type="evidence" value="ECO:0007669"/>
    <property type="project" value="UniProtKB-EC"/>
</dbReference>
<dbReference type="OrthoDB" id="153074at2759"/>
<dbReference type="InterPro" id="IPR002347">
    <property type="entry name" value="SDR_fam"/>
</dbReference>
<dbReference type="GO" id="GO:0006729">
    <property type="term" value="P:tetrahydrobiopterin biosynthetic process"/>
    <property type="evidence" value="ECO:0007669"/>
    <property type="project" value="InterPro"/>
</dbReference>
<sequence>MLIVSGTMSALNVGPVLCVLTGASRGFGRSLALELCPRIHPNSALLLVSRTEGALRELEGVIRCQFPQMRVSWVTADLGTGEGISATVRAAGELREQVNVQRLVIINNAGSLGDISKYFVDLCDHDEVTKYMSFNVSSPLCLTSSLLKIFPACPGLHRNVVNITSLCALQPYKSWTLYCSGKAARDMMFRVLAEEEKEIRVLSYAPGPMDTDMFEVARSQSADPELLQALKDIHAKGTLIEPSVSAKKLVGLLDDDSYKSGSHVDFYD</sequence>
<evidence type="ECO:0000256" key="4">
    <source>
        <dbReference type="ARBA" id="ARBA00013075"/>
    </source>
</evidence>
<evidence type="ECO:0000256" key="11">
    <source>
        <dbReference type="ARBA" id="ARBA00093216"/>
    </source>
</evidence>
<dbReference type="EMBL" id="JAACNH010000001">
    <property type="protein sequence ID" value="KAG8453226.1"/>
    <property type="molecule type" value="Genomic_DNA"/>
</dbReference>
<dbReference type="PANTHER" id="PTHR44085">
    <property type="entry name" value="SEPIAPTERIN REDUCTASE"/>
    <property type="match status" value="1"/>
</dbReference>
<reference evidence="12" key="1">
    <citation type="thesis" date="2020" institute="ProQuest LLC" country="789 East Eisenhower Parkway, Ann Arbor, MI, USA">
        <title>Comparative Genomics and Chromosome Evolution.</title>
        <authorList>
            <person name="Mudd A.B."/>
        </authorList>
    </citation>
    <scope>NUCLEOTIDE SEQUENCE</scope>
    <source>
        <strain evidence="12">Female2</strain>
        <tissue evidence="12">Blood</tissue>
    </source>
</reference>
<comment type="catalytic activity">
    <reaction evidence="9">
        <text>(6R)-L-erythro-5,6,7,8-tetrahydrobiopterin + 2 NADP(+) = 6-pyruvoyl-5,6,7,8-tetrahydropterin + 2 NADPH + 2 H(+)</text>
        <dbReference type="Rhea" id="RHEA:32627"/>
        <dbReference type="ChEBI" id="CHEBI:15378"/>
        <dbReference type="ChEBI" id="CHEBI:57783"/>
        <dbReference type="ChEBI" id="CHEBI:58349"/>
        <dbReference type="ChEBI" id="CHEBI:59560"/>
        <dbReference type="ChEBI" id="CHEBI:136564"/>
        <dbReference type="EC" id="1.1.1.153"/>
    </reaction>
</comment>
<evidence type="ECO:0000256" key="6">
    <source>
        <dbReference type="ARBA" id="ARBA00022490"/>
    </source>
</evidence>
<dbReference type="FunFam" id="3.40.50.720:FF:000259">
    <property type="entry name" value="Sepiapterin reductase"/>
    <property type="match status" value="1"/>
</dbReference>
<dbReference type="NCBIfam" id="TIGR01500">
    <property type="entry name" value="sepiapter_red"/>
    <property type="match status" value="1"/>
</dbReference>
<keyword evidence="7" id="KW-0521">NADP</keyword>
<dbReference type="InterPro" id="IPR006393">
    <property type="entry name" value="Sepiapterin_red"/>
</dbReference>
<evidence type="ECO:0000256" key="1">
    <source>
        <dbReference type="ARBA" id="ARBA00004496"/>
    </source>
</evidence>
<dbReference type="EC" id="1.1.1.153" evidence="4"/>
<dbReference type="PRINTS" id="PR00081">
    <property type="entry name" value="GDHRDH"/>
</dbReference>
<dbReference type="Gene3D" id="3.40.50.720">
    <property type="entry name" value="NAD(P)-binding Rossmann-like Domain"/>
    <property type="match status" value="1"/>
</dbReference>
<dbReference type="PANTHER" id="PTHR44085:SF2">
    <property type="entry name" value="SEPIAPTERIN REDUCTASE"/>
    <property type="match status" value="1"/>
</dbReference>
<comment type="catalytic activity">
    <reaction evidence="11">
        <text>L-erythro-7,8-dihydrobiopterin + NADP(+) = L-sepiapterin + NADPH + H(+)</text>
        <dbReference type="Rhea" id="RHEA:18953"/>
        <dbReference type="ChEBI" id="CHEBI:15378"/>
        <dbReference type="ChEBI" id="CHEBI:43029"/>
        <dbReference type="ChEBI" id="CHEBI:57783"/>
        <dbReference type="ChEBI" id="CHEBI:58349"/>
        <dbReference type="ChEBI" id="CHEBI:194527"/>
        <dbReference type="EC" id="1.1.1.153"/>
    </reaction>
</comment>
<accession>A0A8T2KFR8</accession>
<keyword evidence="8" id="KW-0560">Oxidoreductase</keyword>
<evidence type="ECO:0000256" key="8">
    <source>
        <dbReference type="ARBA" id="ARBA00023002"/>
    </source>
</evidence>
<evidence type="ECO:0000313" key="13">
    <source>
        <dbReference type="Proteomes" id="UP000812440"/>
    </source>
</evidence>
<comment type="caution">
    <text evidence="12">The sequence shown here is derived from an EMBL/GenBank/DDBJ whole genome shotgun (WGS) entry which is preliminary data.</text>
</comment>
<keyword evidence="6" id="KW-0963">Cytoplasm</keyword>
<evidence type="ECO:0000256" key="10">
    <source>
        <dbReference type="ARBA" id="ARBA00055209"/>
    </source>
</evidence>
<dbReference type="AlphaFoldDB" id="A0A8T2KFR8"/>
<dbReference type="InterPro" id="IPR036291">
    <property type="entry name" value="NAD(P)-bd_dom_sf"/>
</dbReference>
<evidence type="ECO:0000256" key="5">
    <source>
        <dbReference type="ARBA" id="ARBA00019170"/>
    </source>
</evidence>
<dbReference type="CDD" id="cd05367">
    <property type="entry name" value="SPR-like_SDR_c"/>
    <property type="match status" value="1"/>
</dbReference>
<dbReference type="Proteomes" id="UP000812440">
    <property type="component" value="Chromosome 1"/>
</dbReference>
<evidence type="ECO:0000256" key="7">
    <source>
        <dbReference type="ARBA" id="ARBA00022857"/>
    </source>
</evidence>